<proteinExistence type="predicted"/>
<reference evidence="1" key="1">
    <citation type="submission" date="2023-10" db="EMBL/GenBank/DDBJ databases">
        <title>Amphibacter perezi, gen. nov., sp. nov. a novel taxa of the family Comamonadaceae, class Betaproteobacteria isolated from the skin microbiota of Pelophylax perezi from different populations.</title>
        <authorList>
            <person name="Costa S."/>
            <person name="Proenca D.N."/>
            <person name="Lopes I."/>
            <person name="Morais P.V."/>
        </authorList>
    </citation>
    <scope>NUCLEOTIDE SEQUENCE</scope>
    <source>
        <strain evidence="1">SL12-8</strain>
    </source>
</reference>
<sequence>MLSLAILSFLAGVLTILSPCILPVLPFVFARSDRGFMRSTLPLLVGMGLTFVAFASVATVGGGWIVSLGTYGRWLALLAIALMAIALIAPGLSAFLTRPLVRWGNHLNNQGSSATVTGSVLIGVATGLLWAPCAGPILGLILTGAAIKGPNVESGLLLTLYALGAIASLSTVMLLAKSVGRKIFSRLGASLGLIEGLRKTLGILMLASVLLIATGLDSRLFNIVSSESVNHAEQKLVDYFHPGPPGGN</sequence>
<name>A0ACC6NZF3_9BURK</name>
<dbReference type="Proteomes" id="UP001364695">
    <property type="component" value="Unassembled WGS sequence"/>
</dbReference>
<gene>
    <name evidence="1" type="ORF">RV045_02860</name>
</gene>
<keyword evidence="2" id="KW-1185">Reference proteome</keyword>
<protein>
    <submittedName>
        <fullName evidence="1">Cytochrome c biogenesis protein CcdA</fullName>
    </submittedName>
</protein>
<dbReference type="EMBL" id="JAWDIE010000003">
    <property type="protein sequence ID" value="MEJ7137371.1"/>
    <property type="molecule type" value="Genomic_DNA"/>
</dbReference>
<organism evidence="1 2">
    <name type="scientific">Amphibiibacter pelophylacis</name>
    <dbReference type="NCBI Taxonomy" id="1799477"/>
    <lineage>
        <taxon>Bacteria</taxon>
        <taxon>Pseudomonadati</taxon>
        <taxon>Pseudomonadota</taxon>
        <taxon>Betaproteobacteria</taxon>
        <taxon>Burkholderiales</taxon>
        <taxon>Sphaerotilaceae</taxon>
        <taxon>Amphibiibacter</taxon>
    </lineage>
</organism>
<evidence type="ECO:0000313" key="1">
    <source>
        <dbReference type="EMBL" id="MEJ7137371.1"/>
    </source>
</evidence>
<accession>A0ACC6NZF3</accession>
<evidence type="ECO:0000313" key="2">
    <source>
        <dbReference type="Proteomes" id="UP001364695"/>
    </source>
</evidence>
<comment type="caution">
    <text evidence="1">The sequence shown here is derived from an EMBL/GenBank/DDBJ whole genome shotgun (WGS) entry which is preliminary data.</text>
</comment>